<reference evidence="10 11" key="1">
    <citation type="submission" date="2019-07" db="EMBL/GenBank/DDBJ databases">
        <title>Genome assembly of two rare yeast pathogens: Diutina rugosa and Trichomonascus ciferrii.</title>
        <authorList>
            <person name="Mixao V."/>
            <person name="Saus E."/>
            <person name="Hansen A."/>
            <person name="Lass-Flor C."/>
            <person name="Gabaldon T."/>
        </authorList>
    </citation>
    <scope>NUCLEOTIDE SEQUENCE [LARGE SCALE GENOMIC DNA]</scope>
    <source>
        <strain evidence="10 11">CBS 613</strain>
    </source>
</reference>
<dbReference type="InterPro" id="IPR050331">
    <property type="entry name" value="Zinc_finger"/>
</dbReference>
<evidence type="ECO:0000256" key="1">
    <source>
        <dbReference type="ARBA" id="ARBA00004123"/>
    </source>
</evidence>
<feature type="compositionally biased region" description="Polar residues" evidence="8">
    <location>
        <begin position="423"/>
        <end position="434"/>
    </location>
</feature>
<dbReference type="PANTHER" id="PTHR16515">
    <property type="entry name" value="PR DOMAIN ZINC FINGER PROTEIN"/>
    <property type="match status" value="1"/>
</dbReference>
<evidence type="ECO:0000256" key="6">
    <source>
        <dbReference type="ARBA" id="ARBA00023242"/>
    </source>
</evidence>
<dbReference type="SUPFAM" id="SSF57667">
    <property type="entry name" value="beta-beta-alpha zinc fingers"/>
    <property type="match status" value="4"/>
</dbReference>
<dbReference type="FunFam" id="3.30.160.60:FF:000446">
    <property type="entry name" value="Zinc finger protein"/>
    <property type="match status" value="1"/>
</dbReference>
<evidence type="ECO:0000256" key="3">
    <source>
        <dbReference type="ARBA" id="ARBA00022737"/>
    </source>
</evidence>
<dbReference type="EMBL" id="SWFT01000100">
    <property type="protein sequence ID" value="KAA8901745.1"/>
    <property type="molecule type" value="Genomic_DNA"/>
</dbReference>
<dbReference type="SMART" id="SM00355">
    <property type="entry name" value="ZnF_C2H2"/>
    <property type="match status" value="9"/>
</dbReference>
<evidence type="ECO:0000259" key="9">
    <source>
        <dbReference type="PROSITE" id="PS50157"/>
    </source>
</evidence>
<evidence type="ECO:0000313" key="11">
    <source>
        <dbReference type="Proteomes" id="UP000449547"/>
    </source>
</evidence>
<keyword evidence="6" id="KW-0539">Nucleus</keyword>
<feature type="domain" description="C2H2-type" evidence="9">
    <location>
        <begin position="45"/>
        <end position="72"/>
    </location>
</feature>
<dbReference type="OrthoDB" id="4748970at2759"/>
<evidence type="ECO:0000256" key="5">
    <source>
        <dbReference type="ARBA" id="ARBA00022833"/>
    </source>
</evidence>
<feature type="domain" description="C2H2-type" evidence="9">
    <location>
        <begin position="315"/>
        <end position="344"/>
    </location>
</feature>
<dbReference type="AlphaFoldDB" id="A0A642UMD0"/>
<dbReference type="GO" id="GO:0005634">
    <property type="term" value="C:nucleus"/>
    <property type="evidence" value="ECO:0007669"/>
    <property type="project" value="UniProtKB-SubCell"/>
</dbReference>
<comment type="subcellular location">
    <subcellularLocation>
        <location evidence="1">Nucleus</location>
    </subcellularLocation>
</comment>
<dbReference type="InterPro" id="IPR036236">
    <property type="entry name" value="Znf_C2H2_sf"/>
</dbReference>
<dbReference type="Gene3D" id="3.30.160.60">
    <property type="entry name" value="Classic Zinc Finger"/>
    <property type="match status" value="6"/>
</dbReference>
<evidence type="ECO:0000256" key="4">
    <source>
        <dbReference type="ARBA" id="ARBA00022771"/>
    </source>
</evidence>
<proteinExistence type="predicted"/>
<keyword evidence="11" id="KW-1185">Reference proteome</keyword>
<keyword evidence="4 7" id="KW-0863">Zinc-finger</keyword>
<organism evidence="10 11">
    <name type="scientific">Diutina rugosa</name>
    <name type="common">Yeast</name>
    <name type="synonym">Candida rugosa</name>
    <dbReference type="NCBI Taxonomy" id="5481"/>
    <lineage>
        <taxon>Eukaryota</taxon>
        <taxon>Fungi</taxon>
        <taxon>Dikarya</taxon>
        <taxon>Ascomycota</taxon>
        <taxon>Saccharomycotina</taxon>
        <taxon>Pichiomycetes</taxon>
        <taxon>Debaryomycetaceae</taxon>
        <taxon>Diutina</taxon>
    </lineage>
</organism>
<feature type="domain" description="C2H2-type" evidence="9">
    <location>
        <begin position="215"/>
        <end position="243"/>
    </location>
</feature>
<keyword evidence="2" id="KW-0479">Metal-binding</keyword>
<feature type="compositionally biased region" description="Polar residues" evidence="8">
    <location>
        <begin position="274"/>
        <end position="284"/>
    </location>
</feature>
<accession>A0A642UMD0</accession>
<feature type="domain" description="C2H2-type" evidence="9">
    <location>
        <begin position="101"/>
        <end position="124"/>
    </location>
</feature>
<feature type="domain" description="C2H2-type" evidence="9">
    <location>
        <begin position="75"/>
        <end position="102"/>
    </location>
</feature>
<dbReference type="Proteomes" id="UP000449547">
    <property type="component" value="Unassembled WGS sequence"/>
</dbReference>
<evidence type="ECO:0000256" key="8">
    <source>
        <dbReference type="SAM" id="MobiDB-lite"/>
    </source>
</evidence>
<feature type="domain" description="C2H2-type" evidence="9">
    <location>
        <begin position="17"/>
        <end position="44"/>
    </location>
</feature>
<dbReference type="VEuPathDB" id="FungiDB:DIURU_003110"/>
<keyword evidence="5" id="KW-0862">Zinc</keyword>
<dbReference type="PANTHER" id="PTHR16515:SF57">
    <property type="entry name" value="ZINC FINGER PROTEIN 154-LIKE"/>
    <property type="match status" value="1"/>
</dbReference>
<evidence type="ECO:0000256" key="2">
    <source>
        <dbReference type="ARBA" id="ARBA00022723"/>
    </source>
</evidence>
<dbReference type="GO" id="GO:0008270">
    <property type="term" value="F:zinc ion binding"/>
    <property type="evidence" value="ECO:0007669"/>
    <property type="project" value="UniProtKB-KW"/>
</dbReference>
<feature type="region of interest" description="Disordered" evidence="8">
    <location>
        <begin position="469"/>
        <end position="503"/>
    </location>
</feature>
<evidence type="ECO:0000313" key="10">
    <source>
        <dbReference type="EMBL" id="KAA8901745.1"/>
    </source>
</evidence>
<dbReference type="GeneID" id="54781761"/>
<evidence type="ECO:0000256" key="7">
    <source>
        <dbReference type="PROSITE-ProRule" id="PRU00042"/>
    </source>
</evidence>
<feature type="domain" description="C2H2-type" evidence="9">
    <location>
        <begin position="128"/>
        <end position="155"/>
    </location>
</feature>
<name>A0A642UMD0_DIURU</name>
<comment type="caution">
    <text evidence="10">The sequence shown here is derived from an EMBL/GenBank/DDBJ whole genome shotgun (WGS) entry which is preliminary data.</text>
</comment>
<gene>
    <name evidence="10" type="ORF">DIURU_003110</name>
</gene>
<dbReference type="Pfam" id="PF00096">
    <property type="entry name" value="zf-C2H2"/>
    <property type="match status" value="5"/>
</dbReference>
<dbReference type="PROSITE" id="PS00028">
    <property type="entry name" value="ZINC_FINGER_C2H2_1"/>
    <property type="match status" value="9"/>
</dbReference>
<protein>
    <recommendedName>
        <fullName evidence="9">C2H2-type domain-containing protein</fullName>
    </recommendedName>
</protein>
<dbReference type="GO" id="GO:0010468">
    <property type="term" value="P:regulation of gene expression"/>
    <property type="evidence" value="ECO:0007669"/>
    <property type="project" value="TreeGrafter"/>
</dbReference>
<feature type="compositionally biased region" description="Acidic residues" evidence="8">
    <location>
        <begin position="447"/>
        <end position="456"/>
    </location>
</feature>
<sequence length="503" mass="56907">MVSSSPSVKKQPSRPVYHCDKCTKTYNRPCLLEQHQRSHTGERPFQCTQCDKSFLRKSHLTAHLVSHSSEEEKPFKCKVCGKGVNSAQHLKRHEVTHTKSFQCPHCEETFYKHQSMRHHIRREHEKPLQCKDCGKQFSRPNRLTAHQQKYHGEHPTYQCDHPGCFKTLQTWSALQLHVKDDHPKLICPICGRGCVGQRGLDNHMLCHGDDSIKLWKCNYCVAEYPKKAHLIDHYDDVHDGNIPEELLKPKEKVRLQALLSESTISGLPERTYDSEASTPPTGSVRSDRSLSKFNNTVGKTDLKRFMTDNYISHRYFCPRPKCDRTFAREYDLRRHVLWHEEQLIKINAFLEGLEAEERAAKEKELEENGNLDADIGGDSSDDDDFDDSSNAGVSTNGDHDDGSEDDDDDVVAAPRGKRRNGAVNFSGSESGSSTKRFKIESSVDQESACESDEEDAELDAMIDNELKQMTAGSVTSSVPPEDDDHSSGGDSPIIIKVEEIEGN</sequence>
<dbReference type="FunFam" id="3.30.160.60:FF:000624">
    <property type="entry name" value="zinc finger protein 697"/>
    <property type="match status" value="1"/>
</dbReference>
<feature type="region of interest" description="Disordered" evidence="8">
    <location>
        <begin position="360"/>
        <end position="456"/>
    </location>
</feature>
<dbReference type="InterPro" id="IPR013087">
    <property type="entry name" value="Znf_C2H2_type"/>
</dbReference>
<dbReference type="OMA" id="SFYKHPQ"/>
<feature type="compositionally biased region" description="Acidic residues" evidence="8">
    <location>
        <begin position="401"/>
        <end position="410"/>
    </location>
</feature>
<dbReference type="RefSeq" id="XP_034012101.1">
    <property type="nucleotide sequence ID" value="XM_034155837.1"/>
</dbReference>
<keyword evidence="3" id="KW-0677">Repeat</keyword>
<dbReference type="PROSITE" id="PS50157">
    <property type="entry name" value="ZINC_FINGER_C2H2_2"/>
    <property type="match status" value="7"/>
</dbReference>
<feature type="region of interest" description="Disordered" evidence="8">
    <location>
        <begin position="269"/>
        <end position="290"/>
    </location>
</feature>